<feature type="region of interest" description="Disordered" evidence="5">
    <location>
        <begin position="346"/>
        <end position="445"/>
    </location>
</feature>
<evidence type="ECO:0000256" key="1">
    <source>
        <dbReference type="ARBA" id="ARBA00004141"/>
    </source>
</evidence>
<feature type="compositionally biased region" description="Low complexity" evidence="5">
    <location>
        <begin position="386"/>
        <end position="422"/>
    </location>
</feature>
<organism evidence="8 9">
    <name type="scientific">Janthinobacterium lividum</name>
    <dbReference type="NCBI Taxonomy" id="29581"/>
    <lineage>
        <taxon>Bacteria</taxon>
        <taxon>Pseudomonadati</taxon>
        <taxon>Pseudomonadota</taxon>
        <taxon>Betaproteobacteria</taxon>
        <taxon>Burkholderiales</taxon>
        <taxon>Oxalobacteraceae</taxon>
        <taxon>Janthinobacterium</taxon>
    </lineage>
</organism>
<feature type="signal peptide" evidence="7">
    <location>
        <begin position="1"/>
        <end position="33"/>
    </location>
</feature>
<name>A0A5C4NX15_9BURK</name>
<evidence type="ECO:0000256" key="7">
    <source>
        <dbReference type="SAM" id="SignalP"/>
    </source>
</evidence>
<feature type="transmembrane region" description="Helical" evidence="6">
    <location>
        <begin position="189"/>
        <end position="208"/>
    </location>
</feature>
<dbReference type="EMBL" id="VDGE01000001">
    <property type="protein sequence ID" value="TNC78215.1"/>
    <property type="molecule type" value="Genomic_DNA"/>
</dbReference>
<accession>A0A5C4NX15</accession>
<sequence length="548" mass="54474">MRANPPAASPFIKAALCAALLLCLALLSCTARAEIDNTGVLDNVLARYSAIAATWAATITTHATRLFWTLATISMVWTFGMMALRKSDIGEFFAEFVRFTIFTGFYWWLLRNGPSFATSIIDSMRAIGAGAAGTGAGLSPSGIVDIGFGLFANVIEKSSLWSPLSSAVGVTISLITLISLALIGVNMLLLLISGWILAYAGIFFLGFGGSRWTSDMAINYYKTVLSIGAQLFTMVLLVGIGKSFIDQFYNNMSSAYKMNELAVIMVVAIVLLALVNKVPSLVGGLAMGGGTGALGSGFGAGTALGAAAMAATAAATAGAAAVAGTANIAGGVQALMAAVSKANTAESAGSGTRDFMTSAGSGGGTGADPGSGTGALAAAMGDTAQAASSSADAGSGSAETQPAGSTPQQSQPPASPANQQSANGPASAGSESKTGERAAKTAPGMGSPAAAAALAAKTGRIAAGTAGNLVQGSWDVGKAKVRQCLAAAGDRVGKTIGGQIAAAIKSRDQDGAPGTGASAMEDGSLSPGESTSADPTAEVAAFRDRKPE</sequence>
<dbReference type="PROSITE" id="PS51257">
    <property type="entry name" value="PROKAR_LIPOPROTEIN"/>
    <property type="match status" value="1"/>
</dbReference>
<evidence type="ECO:0000256" key="6">
    <source>
        <dbReference type="SAM" id="Phobius"/>
    </source>
</evidence>
<proteinExistence type="predicted"/>
<comment type="subcellular location">
    <subcellularLocation>
        <location evidence="1">Membrane</location>
        <topology evidence="1">Multi-pass membrane protein</topology>
    </subcellularLocation>
</comment>
<feature type="transmembrane region" description="Helical" evidence="6">
    <location>
        <begin position="129"/>
        <end position="152"/>
    </location>
</feature>
<feature type="transmembrane region" description="Helical" evidence="6">
    <location>
        <begin position="220"/>
        <end position="241"/>
    </location>
</feature>
<feature type="region of interest" description="Disordered" evidence="5">
    <location>
        <begin position="504"/>
        <end position="548"/>
    </location>
</feature>
<dbReference type="Pfam" id="PF04610">
    <property type="entry name" value="TrbL"/>
    <property type="match status" value="1"/>
</dbReference>
<evidence type="ECO:0000256" key="2">
    <source>
        <dbReference type="ARBA" id="ARBA00022692"/>
    </source>
</evidence>
<feature type="transmembrane region" description="Helical" evidence="6">
    <location>
        <begin position="92"/>
        <end position="109"/>
    </location>
</feature>
<feature type="transmembrane region" description="Helical" evidence="6">
    <location>
        <begin position="261"/>
        <end position="278"/>
    </location>
</feature>
<feature type="transmembrane region" description="Helical" evidence="6">
    <location>
        <begin position="66"/>
        <end position="85"/>
    </location>
</feature>
<comment type="caution">
    <text evidence="8">The sequence shown here is derived from an EMBL/GenBank/DDBJ whole genome shotgun (WGS) entry which is preliminary data.</text>
</comment>
<keyword evidence="7" id="KW-0732">Signal</keyword>
<dbReference type="NCBIfam" id="TIGR02783">
    <property type="entry name" value="TrbL_P"/>
    <property type="match status" value="1"/>
</dbReference>
<evidence type="ECO:0000256" key="5">
    <source>
        <dbReference type="SAM" id="MobiDB-lite"/>
    </source>
</evidence>
<keyword evidence="2 6" id="KW-0812">Transmembrane</keyword>
<keyword evidence="3 6" id="KW-1133">Transmembrane helix</keyword>
<evidence type="ECO:0000313" key="9">
    <source>
        <dbReference type="Proteomes" id="UP000305681"/>
    </source>
</evidence>
<evidence type="ECO:0000256" key="4">
    <source>
        <dbReference type="ARBA" id="ARBA00023136"/>
    </source>
</evidence>
<dbReference type="InterPro" id="IPR007688">
    <property type="entry name" value="Conjugal_tfr_TrbL/VirB6"/>
</dbReference>
<dbReference type="GO" id="GO:0016020">
    <property type="term" value="C:membrane"/>
    <property type="evidence" value="ECO:0007669"/>
    <property type="project" value="UniProtKB-SubCell"/>
</dbReference>
<feature type="compositionally biased region" description="Gly residues" evidence="5">
    <location>
        <begin position="360"/>
        <end position="373"/>
    </location>
</feature>
<gene>
    <name evidence="8" type="primary">trbL</name>
    <name evidence="8" type="ORF">FHI69_02650</name>
</gene>
<dbReference type="AlphaFoldDB" id="A0A5C4NX15"/>
<dbReference type="InterPro" id="IPR014150">
    <property type="entry name" value="Conjugal_tfr_TrbL"/>
</dbReference>
<feature type="transmembrane region" description="Helical" evidence="6">
    <location>
        <begin position="164"/>
        <end position="183"/>
    </location>
</feature>
<reference evidence="8 9" key="1">
    <citation type="submission" date="2019-06" db="EMBL/GenBank/DDBJ databases">
        <title>Genome sequence of Janthinobacterium lividum UCD_MED1.</title>
        <authorList>
            <person name="De Leon M.E."/>
            <person name="Jospin G."/>
        </authorList>
    </citation>
    <scope>NUCLEOTIDE SEQUENCE [LARGE SCALE GENOMIC DNA]</scope>
    <source>
        <strain evidence="8 9">UCD_MED1</strain>
    </source>
</reference>
<dbReference type="Proteomes" id="UP000305681">
    <property type="component" value="Unassembled WGS sequence"/>
</dbReference>
<evidence type="ECO:0000256" key="3">
    <source>
        <dbReference type="ARBA" id="ARBA00022989"/>
    </source>
</evidence>
<evidence type="ECO:0000313" key="8">
    <source>
        <dbReference type="EMBL" id="TNC78215.1"/>
    </source>
</evidence>
<dbReference type="GO" id="GO:0030255">
    <property type="term" value="P:protein secretion by the type IV secretion system"/>
    <property type="evidence" value="ECO:0007669"/>
    <property type="project" value="InterPro"/>
</dbReference>
<keyword evidence="4 6" id="KW-0472">Membrane</keyword>
<feature type="chain" id="PRO_5022777640" evidence="7">
    <location>
        <begin position="34"/>
        <end position="548"/>
    </location>
</feature>
<dbReference type="RefSeq" id="WP_139089381.1">
    <property type="nucleotide sequence ID" value="NZ_VDGE01000001.1"/>
</dbReference>
<protein>
    <submittedName>
        <fullName evidence="8">P-type conjugative transfer protein TrbL</fullName>
    </submittedName>
</protein>